<dbReference type="InterPro" id="IPR036388">
    <property type="entry name" value="WH-like_DNA-bd_sf"/>
</dbReference>
<sequence length="159" mass="18351">MNTENDKATYRSRQSNHESCFLPECVRCYSAEPLYIIIARWCLIQRGWVNRNTISRMFRITGRRASFLMSYIHSRSDCVDCNIRKTPIAGRVFRFEICVRNVSNPVRKTDPAATKVNHQATVCKSKPLSDQGKILFNEIMHQLRTRSLSQSGESDESDS</sequence>
<dbReference type="InterPro" id="IPR020357">
    <property type="entry name" value="Tscrpt_reg_CaiF/GrlA"/>
</dbReference>
<name>A0A3R0U7J6_SALER</name>
<evidence type="ECO:0000313" key="1">
    <source>
        <dbReference type="EMBL" id="MLE33285.1"/>
    </source>
</evidence>
<comment type="caution">
    <text evidence="1">The sequence shown here is derived from an EMBL/GenBank/DDBJ whole genome shotgun (WGS) entry which is preliminary data.</text>
</comment>
<dbReference type="AlphaFoldDB" id="A0A3R0U7J6"/>
<dbReference type="GO" id="GO:0006351">
    <property type="term" value="P:DNA-templated transcription"/>
    <property type="evidence" value="ECO:0007669"/>
    <property type="project" value="InterPro"/>
</dbReference>
<evidence type="ECO:0000313" key="2">
    <source>
        <dbReference type="Proteomes" id="UP000885317"/>
    </source>
</evidence>
<gene>
    <name evidence="1" type="ORF">EBH50_25970</name>
</gene>
<dbReference type="Pfam" id="PF07180">
    <property type="entry name" value="CaiF_GrlA"/>
    <property type="match status" value="1"/>
</dbReference>
<dbReference type="EMBL" id="RUTY01000046">
    <property type="protein sequence ID" value="MLE33285.1"/>
    <property type="molecule type" value="Genomic_DNA"/>
</dbReference>
<proteinExistence type="predicted"/>
<dbReference type="Proteomes" id="UP000885317">
    <property type="component" value="Unassembled WGS sequence"/>
</dbReference>
<protein>
    <submittedName>
        <fullName evidence="1">CaiF/GrlA family transcriptional regulator</fullName>
    </submittedName>
</protein>
<accession>A0A3R0U7J6</accession>
<organism evidence="1 2">
    <name type="scientific">Salmonella enterica</name>
    <name type="common">Salmonella choleraesuis</name>
    <dbReference type="NCBI Taxonomy" id="28901"/>
    <lineage>
        <taxon>Bacteria</taxon>
        <taxon>Pseudomonadati</taxon>
        <taxon>Pseudomonadota</taxon>
        <taxon>Gammaproteobacteria</taxon>
        <taxon>Enterobacterales</taxon>
        <taxon>Enterobacteriaceae</taxon>
        <taxon>Salmonella</taxon>
    </lineage>
</organism>
<dbReference type="Gene3D" id="1.10.10.10">
    <property type="entry name" value="Winged helix-like DNA-binding domain superfamily/Winged helix DNA-binding domain"/>
    <property type="match status" value="1"/>
</dbReference>
<reference evidence="1 2" key="1">
    <citation type="submission" date="2018-10" db="EMBL/GenBank/DDBJ databases">
        <authorList>
            <consortium name="PulseNet: The National Subtyping Network for Foodborne Disease Surveillance"/>
            <person name="Tarr C.L."/>
            <person name="Trees E."/>
            <person name="Katz L.S."/>
            <person name="Carleton-Romer H.A."/>
            <person name="Stroika S."/>
            <person name="Kucerova Z."/>
            <person name="Roache K.F."/>
            <person name="Sabol A.L."/>
            <person name="Besser J."/>
            <person name="Gerner-Smidt P."/>
        </authorList>
    </citation>
    <scope>NUCLEOTIDE SEQUENCE [LARGE SCALE GENOMIC DNA]</scope>
    <source>
        <strain evidence="1 2">PNUSAS056479</strain>
    </source>
</reference>